<dbReference type="AlphaFoldDB" id="A0AAV2DHT8"/>
<evidence type="ECO:0000256" key="2">
    <source>
        <dbReference type="SAM" id="MobiDB-lite"/>
    </source>
</evidence>
<accession>A0AAV2DHT8</accession>
<evidence type="ECO:0000259" key="4">
    <source>
        <dbReference type="PROSITE" id="PS51038"/>
    </source>
</evidence>
<dbReference type="Pfam" id="PF01426">
    <property type="entry name" value="BAH"/>
    <property type="match status" value="1"/>
</dbReference>
<keyword evidence="1" id="KW-0694">RNA-binding</keyword>
<reference evidence="5 6" key="1">
    <citation type="submission" date="2024-04" db="EMBL/GenBank/DDBJ databases">
        <authorList>
            <person name="Fracassetti M."/>
        </authorList>
    </citation>
    <scope>NUCLEOTIDE SEQUENCE [LARGE SCALE GENOMIC DNA]</scope>
</reference>
<evidence type="ECO:0000313" key="5">
    <source>
        <dbReference type="EMBL" id="CAL1373508.1"/>
    </source>
</evidence>
<organism evidence="5 6">
    <name type="scientific">Linum trigynum</name>
    <dbReference type="NCBI Taxonomy" id="586398"/>
    <lineage>
        <taxon>Eukaryota</taxon>
        <taxon>Viridiplantae</taxon>
        <taxon>Streptophyta</taxon>
        <taxon>Embryophyta</taxon>
        <taxon>Tracheophyta</taxon>
        <taxon>Spermatophyta</taxon>
        <taxon>Magnoliopsida</taxon>
        <taxon>eudicotyledons</taxon>
        <taxon>Gunneridae</taxon>
        <taxon>Pentapetalae</taxon>
        <taxon>rosids</taxon>
        <taxon>fabids</taxon>
        <taxon>Malpighiales</taxon>
        <taxon>Linaceae</taxon>
        <taxon>Linum</taxon>
    </lineage>
</organism>
<evidence type="ECO:0000313" key="6">
    <source>
        <dbReference type="Proteomes" id="UP001497516"/>
    </source>
</evidence>
<dbReference type="PROSITE" id="PS51038">
    <property type="entry name" value="BAH"/>
    <property type="match status" value="1"/>
</dbReference>
<feature type="region of interest" description="Disordered" evidence="2">
    <location>
        <begin position="213"/>
        <end position="243"/>
    </location>
</feature>
<dbReference type="Proteomes" id="UP001497516">
    <property type="component" value="Chromosome 3"/>
</dbReference>
<dbReference type="EMBL" id="OZ034816">
    <property type="protein sequence ID" value="CAL1373508.1"/>
    <property type="molecule type" value="Genomic_DNA"/>
</dbReference>
<dbReference type="PANTHER" id="PTHR47073">
    <property type="entry name" value="PROTEIN ANTI-SILENCING 1"/>
    <property type="match status" value="1"/>
</dbReference>
<evidence type="ECO:0008006" key="7">
    <source>
        <dbReference type="Google" id="ProtNLM"/>
    </source>
</evidence>
<dbReference type="GO" id="GO:0003682">
    <property type="term" value="F:chromatin binding"/>
    <property type="evidence" value="ECO:0007669"/>
    <property type="project" value="InterPro"/>
</dbReference>
<dbReference type="CDD" id="cd00590">
    <property type="entry name" value="RRM_SF"/>
    <property type="match status" value="1"/>
</dbReference>
<dbReference type="PANTHER" id="PTHR47073:SF5">
    <property type="entry name" value="BAH DOMAIN PROTEIN"/>
    <property type="match status" value="1"/>
</dbReference>
<dbReference type="InterPro" id="IPR043151">
    <property type="entry name" value="BAH_sf"/>
</dbReference>
<dbReference type="Gene3D" id="2.30.30.490">
    <property type="match status" value="1"/>
</dbReference>
<dbReference type="InterPro" id="IPR001025">
    <property type="entry name" value="BAH_dom"/>
</dbReference>
<dbReference type="InterPro" id="IPR000504">
    <property type="entry name" value="RRM_dom"/>
</dbReference>
<dbReference type="SMART" id="SM00439">
    <property type="entry name" value="BAH"/>
    <property type="match status" value="1"/>
</dbReference>
<dbReference type="InterPro" id="IPR035979">
    <property type="entry name" value="RBD_domain_sf"/>
</dbReference>
<dbReference type="PROSITE" id="PS50102">
    <property type="entry name" value="RRM"/>
    <property type="match status" value="1"/>
</dbReference>
<sequence length="437" mass="50118">MAEVDDPSRIEFQWLKKRGLGGKNHNIQFYESFIYDGEKYTLYDSVYMHRDNVDEPDIGKLVRLWEDPQGHKKCRILWYFRPWEITNYSRGETFPKNELLLAAGEGVGLYDVNPLEAIAGKCKVVCTSRDSRNPQPSKEEIIGADFIFNRAFDVGRCKIVEKMDDKIAGVETKLLFNKVGKRPIPSTITPSVENSKSSKDVLKNKECLKKRKLEREDTKPAKLPKPSPVQSTDERKRVDNKGPEAISIEERRSRWCEEQPWDQAMEDGYVNGSLVLLLNLDPSYTSDEVKELIKNALKENCSAKMVQRTAFSSPHFGQAFVNFSSKEVAGRVVVKLDRHCLVLPGGRPLVGRLASIAFKGKQSPFFGHFAIDKLKYQMQREKREAVSTSHCSQPNTIEHEMATEWALHQARVNLTWEAIHKQQGEELKRLRDRFKSV</sequence>
<feature type="domain" description="RRM" evidence="3">
    <location>
        <begin position="273"/>
        <end position="356"/>
    </location>
</feature>
<proteinExistence type="predicted"/>
<name>A0AAV2DHT8_9ROSI</name>
<dbReference type="SUPFAM" id="SSF54928">
    <property type="entry name" value="RNA-binding domain, RBD"/>
    <property type="match status" value="1"/>
</dbReference>
<gene>
    <name evidence="5" type="ORF">LTRI10_LOCUS15431</name>
</gene>
<evidence type="ECO:0000256" key="1">
    <source>
        <dbReference type="PROSITE-ProRule" id="PRU00176"/>
    </source>
</evidence>
<keyword evidence="6" id="KW-1185">Reference proteome</keyword>
<dbReference type="GO" id="GO:0003723">
    <property type="term" value="F:RNA binding"/>
    <property type="evidence" value="ECO:0007669"/>
    <property type="project" value="UniProtKB-UniRule"/>
</dbReference>
<feature type="compositionally biased region" description="Basic and acidic residues" evidence="2">
    <location>
        <begin position="232"/>
        <end position="243"/>
    </location>
</feature>
<feature type="domain" description="BAH" evidence="4">
    <location>
        <begin position="38"/>
        <end position="163"/>
    </location>
</feature>
<dbReference type="FunFam" id="2.30.30.490:FF:000017">
    <property type="entry name" value="Bromo-adjacent homology (BAH) domain-containing protein"/>
    <property type="match status" value="1"/>
</dbReference>
<evidence type="ECO:0000259" key="3">
    <source>
        <dbReference type="PROSITE" id="PS50102"/>
    </source>
</evidence>
<protein>
    <recommendedName>
        <fullName evidence="7">BAH domain-containing protein</fullName>
    </recommendedName>
</protein>